<dbReference type="OMA" id="RINSFNC"/>
<keyword evidence="1" id="KW-0325">Glycoprotein</keyword>
<accession>A0A8S1S4Q8</accession>
<dbReference type="EMBL" id="CAJJDP010000005">
    <property type="protein sequence ID" value="CAD8135166.1"/>
    <property type="molecule type" value="Genomic_DNA"/>
</dbReference>
<dbReference type="InterPro" id="IPR002895">
    <property type="entry name" value="Paramecium_SA"/>
</dbReference>
<proteinExistence type="predicted"/>
<dbReference type="OrthoDB" id="288725at2759"/>
<dbReference type="InterPro" id="IPR016201">
    <property type="entry name" value="PSI"/>
</dbReference>
<organism evidence="4 5">
    <name type="scientific">Paramecium octaurelia</name>
    <dbReference type="NCBI Taxonomy" id="43137"/>
    <lineage>
        <taxon>Eukaryota</taxon>
        <taxon>Sar</taxon>
        <taxon>Alveolata</taxon>
        <taxon>Ciliophora</taxon>
        <taxon>Intramacronucleata</taxon>
        <taxon>Oligohymenophorea</taxon>
        <taxon>Peniculida</taxon>
        <taxon>Parameciidae</taxon>
        <taxon>Paramecium</taxon>
    </lineage>
</organism>
<dbReference type="SMART" id="SM00423">
    <property type="entry name" value="PSI"/>
    <property type="match status" value="4"/>
</dbReference>
<protein>
    <recommendedName>
        <fullName evidence="3">PSI domain-containing protein</fullName>
    </recommendedName>
</protein>
<feature type="domain" description="PSI" evidence="3">
    <location>
        <begin position="1763"/>
        <end position="1808"/>
    </location>
</feature>
<evidence type="ECO:0000313" key="4">
    <source>
        <dbReference type="EMBL" id="CAD8135166.1"/>
    </source>
</evidence>
<comment type="caution">
    <text evidence="4">The sequence shown here is derived from an EMBL/GenBank/DDBJ whole genome shotgun (WGS) entry which is preliminary data.</text>
</comment>
<keyword evidence="2" id="KW-0732">Signal</keyword>
<evidence type="ECO:0000256" key="1">
    <source>
        <dbReference type="ARBA" id="ARBA00023180"/>
    </source>
</evidence>
<evidence type="ECO:0000259" key="3">
    <source>
        <dbReference type="SMART" id="SM00423"/>
    </source>
</evidence>
<keyword evidence="5" id="KW-1185">Reference proteome</keyword>
<evidence type="ECO:0000256" key="2">
    <source>
        <dbReference type="SAM" id="SignalP"/>
    </source>
</evidence>
<dbReference type="SMART" id="SM00639">
    <property type="entry name" value="PSA"/>
    <property type="match status" value="27"/>
</dbReference>
<dbReference type="Pfam" id="PF01508">
    <property type="entry name" value="Paramecium_SA"/>
    <property type="match status" value="14"/>
</dbReference>
<feature type="signal peptide" evidence="2">
    <location>
        <begin position="1"/>
        <end position="21"/>
    </location>
</feature>
<reference evidence="4" key="1">
    <citation type="submission" date="2021-01" db="EMBL/GenBank/DDBJ databases">
        <authorList>
            <consortium name="Genoscope - CEA"/>
            <person name="William W."/>
        </authorList>
    </citation>
    <scope>NUCLEOTIDE SEQUENCE</scope>
</reference>
<feature type="chain" id="PRO_5035913873" description="PSI domain-containing protein" evidence="2">
    <location>
        <begin position="22"/>
        <end position="2123"/>
    </location>
</feature>
<dbReference type="Proteomes" id="UP000683925">
    <property type="component" value="Unassembled WGS sequence"/>
</dbReference>
<gene>
    <name evidence="4" type="ORF">POCTA_138.1.T0060250</name>
</gene>
<name>A0A8S1S4Q8_PAROT</name>
<sequence>MNIQAFLVLIVLLAIGAKTQSVSTDEKCTCSTVKSKFDCVALGCTFTPSTTTTAATCTSTPTALAVVSVYCGSISTPVTNCPKTKGCAFYDGKCQHFSGCQAFLKTTTKDCQAISTYCISDGVSCIDPKPCESYQTKEICNTNVSDTSTQLCIWDETATPKCRAPKCSEAPQTLKTDIECNLFKVGCVTIGLGCADQKSQCSLYKSDCYNMIGSDGICGTASDGTCTLRSCDSAPQEYTTDDQCNSYVQGCITNGSGCSSSPLPSCADYKIDAATCLKRKGVDGNCVGTSQNVCQVRTCDNAPAEFFSAILCNQYLSGCKYNGINCVSDLQNCSAYTGTKDTCAKYIGLTGQCWGAATNDSTSNCRNKMCSDGETSYNTDKLCSDFLPNCYTNGQGCTAEKKACSTYSGTTTTCSKWIGSDGKCEGTDATTDKPCQAKLCVNAKGDNYATNDNCKAYQFGCLSNGSGCVQSDTCLATMKQVTCTGTTDCLWGGVCVENECSKFTSVSMCSNNLAKGRPCIWNGTVCREKLCSEADKATNTSDELCGKFMARCVYSGDGCQDTNVDCTYFKGDKTTCPNFVANSQKCWSTSETKAACSIRLCTHNTTATSDSDCSTFLPGCVTKGTGCISASEPCSAYVGTIDQCKQFKGEKGTKKCYKEDANQQCRNVKCIDNLTATTDGECDSHLTGCLTKGTGCVPPDTPCSQYPGSSSDVCSKFTGNGVACWWESGSNCVDKKCSHKTTASGSDDCSSFLKGCVYNGTGCQDKSLACSTFSGNETTCSQYFGNGLQCTRRNACIESDCTEKTDATSHQDCLDYAPSCRYSGVNNSCINVADNCSSYTTMTAELCNSTTNSSGVKCYYANSACANRTCDLLAAANSQTDCDSYLAGCVWTGTKCTSKVSVCTSYTNFTQGACQVAKDSSNNLCWKSTSGTGTCEARACSQVSKTNATDCYNHLSTCTSNGTTCVSKQALCTSYTTTFTQTACKEAKTTGGALCWMETAGPGSCIARSCDQTISNPSVTVCAAHIPNSCTFNGTNCIAIQSCTGYTGLTIAQCQQIVGTSGYPCQKTSSILTDSCIERTCSDVTLPKKLSDCTGYLSKCTFDGTICKLLQSTCDQYIDFTQAACQATVTTTGEKCWKQFDEVGKCEVRTCTNAPTQTSETACRSHLSTCTFNGSGCVDQQTTCQGYTDTNALNCQKLSAFNAGVTTPCWLVSGTGSCIDKQCVHNTSATTDQECESFLSGCVTTGKGCTNNTTLCSQLSGTQDGCAALIGNLKRCKGASDQAGECSIKYCQDNSTATSDTQCTSYMAGCLTRGKGCIASTEPCTAYKGTQAQCNNFKGAGRTCTNTSQATSSTSCIERKCSDNTTATSDSECSTFQVGCITNGKGCTSLTSQCTSFIGTQSSCSSFVGNSGKQKCYGTQVSTPSACVIRVCTHNTTATTDSECESFLTGCITNGKGCVLPQACSAFQGTRISCQTFSASDKPCKGVSSTIVSACKAATCQDAPNSYDTDEQCAKFKTGCVTNGFGCVSSLLCKNYQSEKSCSANSSCSFISSCRSVALTACTLFTDASTCVSTPVKTQIGKCAWDTTTNGCRNWQCSDAPLSVNTHAGCQALNSSCTTRGSGCVTKAQCSEYLDQSICLSAKSILDDTCVWDTTTTTNVCRKRNCADAPKALKTDEGCNTYLPGCLTTGYGCAAPPFDCTANITQTRCLVDSAGNPCIWLNTSNKCQNYTKCTDIQKTTFQECQAYSLFCTSDGINCVPFSLCAYYTTSNSCLQGTDGLCGWQADTNKCVKFNSCEQFVSSLTTQCSTFNSNCISNGKACITKLKCSEYTVEMACQSGGTDGFCKWENSKCRVRQCSDATEDTTVFESCWKFSAEKVCTTNGSKCIDITNCSTYGKTYCKLGTDGYCTYDDTNSLCRTMICSDNKDTTSAVCLKKVGLKCVSDGTKCIDIAKCSAYSDKEACNGGGTDGVCVFSPSQNNPLVGICKLMTSCQSAAQDQIACSKAPCIFSNNACGPQTCASQQQGTKCNSIQSFDKKTITVCVPDGNGGCSQGDASSLSSSLCFELSGRTYSWNPSKSKCEKCAKTTNNNSTDTPDDGSEEEQTTHAVSLTTVFLVLFSFISV</sequence>
<evidence type="ECO:0000313" key="5">
    <source>
        <dbReference type="Proteomes" id="UP000683925"/>
    </source>
</evidence>
<feature type="domain" description="PSI" evidence="3">
    <location>
        <begin position="1561"/>
        <end position="1611"/>
    </location>
</feature>
<feature type="domain" description="PSI" evidence="3">
    <location>
        <begin position="1629"/>
        <end position="1680"/>
    </location>
</feature>
<feature type="domain" description="PSI" evidence="3">
    <location>
        <begin position="1699"/>
        <end position="1745"/>
    </location>
</feature>